<keyword evidence="8" id="KW-1185">Reference proteome</keyword>
<evidence type="ECO:0000256" key="4">
    <source>
        <dbReference type="ARBA" id="ARBA00023187"/>
    </source>
</evidence>
<dbReference type="Pfam" id="PF04938">
    <property type="entry name" value="SIP1"/>
    <property type="match status" value="1"/>
</dbReference>
<name>A0A9W8AT26_9FUNG</name>
<evidence type="ECO:0000313" key="7">
    <source>
        <dbReference type="EMBL" id="KAJ1960139.1"/>
    </source>
</evidence>
<dbReference type="PIRSF" id="PIRSF038038">
    <property type="entry name" value="SMN_Gemin2"/>
    <property type="match status" value="1"/>
</dbReference>
<dbReference type="PANTHER" id="PTHR12794:SF0">
    <property type="entry name" value="GEM-ASSOCIATED PROTEIN 2"/>
    <property type="match status" value="1"/>
</dbReference>
<dbReference type="InterPro" id="IPR017364">
    <property type="entry name" value="GEMIN2"/>
</dbReference>
<sequence length="275" mass="31196">MNHSPVLPFPSDASCEDQATPTFEDNTACQTPPTSVEAYLSWVRKQARQLPSVCVAKRRPPTQTQTSLSETATTTTHALSKELACIPPPTPIAPRETWRLAFAEKFSSLQSKFQRDFAAWKEDPNRTPLPESIYSTFTQLRTKRNRDAWYRFMYGTPRTTGLPSSLSTDSNTSSGNDLRQMLFELDQGMVMYLILCHEVWLRTFQISPEQCHWLFALLVRLHPLLVADDVFILRTLSRTCAELRSHLDNPQDPRVAALNVLITIIAKGFGQGDMY</sequence>
<dbReference type="PANTHER" id="PTHR12794">
    <property type="entry name" value="GEMIN2"/>
    <property type="match status" value="1"/>
</dbReference>
<dbReference type="AlphaFoldDB" id="A0A9W8AT26"/>
<accession>A0A9W8AT26</accession>
<dbReference type="OrthoDB" id="428895at2759"/>
<evidence type="ECO:0000256" key="5">
    <source>
        <dbReference type="ARBA" id="ARBA00025758"/>
    </source>
</evidence>
<comment type="similarity">
    <text evidence="5">Belongs to the gemin-2 family.</text>
</comment>
<dbReference type="Proteomes" id="UP001150925">
    <property type="component" value="Unassembled WGS sequence"/>
</dbReference>
<protein>
    <recommendedName>
        <fullName evidence="6">Gem-associated protein 2</fullName>
    </recommendedName>
</protein>
<dbReference type="GO" id="GO:0000387">
    <property type="term" value="P:spliceosomal snRNP assembly"/>
    <property type="evidence" value="ECO:0007669"/>
    <property type="project" value="InterPro"/>
</dbReference>
<keyword evidence="4" id="KW-0508">mRNA splicing</keyword>
<evidence type="ECO:0000313" key="8">
    <source>
        <dbReference type="Proteomes" id="UP001150925"/>
    </source>
</evidence>
<proteinExistence type="inferred from homology"/>
<comment type="subcellular location">
    <subcellularLocation>
        <location evidence="1">Cytoplasm</location>
    </subcellularLocation>
</comment>
<evidence type="ECO:0000256" key="1">
    <source>
        <dbReference type="ARBA" id="ARBA00004496"/>
    </source>
</evidence>
<reference evidence="7" key="1">
    <citation type="submission" date="2022-07" db="EMBL/GenBank/DDBJ databases">
        <title>Phylogenomic reconstructions and comparative analyses of Kickxellomycotina fungi.</title>
        <authorList>
            <person name="Reynolds N.K."/>
            <person name="Stajich J.E."/>
            <person name="Barry K."/>
            <person name="Grigoriev I.V."/>
            <person name="Crous P."/>
            <person name="Smith M.E."/>
        </authorList>
    </citation>
    <scope>NUCLEOTIDE SEQUENCE</scope>
    <source>
        <strain evidence="7">RSA 1196</strain>
    </source>
</reference>
<evidence type="ECO:0000256" key="2">
    <source>
        <dbReference type="ARBA" id="ARBA00022490"/>
    </source>
</evidence>
<keyword evidence="2" id="KW-0963">Cytoplasm</keyword>
<dbReference type="GO" id="GO:0032797">
    <property type="term" value="C:SMN complex"/>
    <property type="evidence" value="ECO:0007669"/>
    <property type="project" value="TreeGrafter"/>
</dbReference>
<dbReference type="GO" id="GO:0005681">
    <property type="term" value="C:spliceosomal complex"/>
    <property type="evidence" value="ECO:0007669"/>
    <property type="project" value="InterPro"/>
</dbReference>
<evidence type="ECO:0000256" key="3">
    <source>
        <dbReference type="ARBA" id="ARBA00022664"/>
    </source>
</evidence>
<dbReference type="InterPro" id="IPR035426">
    <property type="entry name" value="Gemin2/Brr1"/>
</dbReference>
<dbReference type="GO" id="GO:0000245">
    <property type="term" value="P:spliceosomal complex assembly"/>
    <property type="evidence" value="ECO:0007669"/>
    <property type="project" value="InterPro"/>
</dbReference>
<gene>
    <name evidence="7" type="ORF">IWQ62_004342</name>
</gene>
<organism evidence="7 8">
    <name type="scientific">Dispira parvispora</name>
    <dbReference type="NCBI Taxonomy" id="1520584"/>
    <lineage>
        <taxon>Eukaryota</taxon>
        <taxon>Fungi</taxon>
        <taxon>Fungi incertae sedis</taxon>
        <taxon>Zoopagomycota</taxon>
        <taxon>Kickxellomycotina</taxon>
        <taxon>Dimargaritomycetes</taxon>
        <taxon>Dimargaritales</taxon>
        <taxon>Dimargaritaceae</taxon>
        <taxon>Dispira</taxon>
    </lineage>
</organism>
<dbReference type="EMBL" id="JANBPY010001411">
    <property type="protein sequence ID" value="KAJ1960139.1"/>
    <property type="molecule type" value="Genomic_DNA"/>
</dbReference>
<comment type="caution">
    <text evidence="7">The sequence shown here is derived from an EMBL/GenBank/DDBJ whole genome shotgun (WGS) entry which is preliminary data.</text>
</comment>
<keyword evidence="3" id="KW-0507">mRNA processing</keyword>
<dbReference type="Gene3D" id="1.20.58.1070">
    <property type="match status" value="1"/>
</dbReference>
<evidence type="ECO:0000256" key="6">
    <source>
        <dbReference type="ARBA" id="ARBA00047179"/>
    </source>
</evidence>